<protein>
    <recommendedName>
        <fullName evidence="4">mannose-6-phosphate isomerase</fullName>
        <ecNumber evidence="4">5.3.1.8</ecNumber>
    </recommendedName>
</protein>
<dbReference type="PRINTS" id="PR00714">
    <property type="entry name" value="MAN6PISMRASE"/>
</dbReference>
<evidence type="ECO:0000256" key="3">
    <source>
        <dbReference type="ARBA" id="ARBA00010772"/>
    </source>
</evidence>
<keyword evidence="6" id="KW-0862">Zinc</keyword>
<dbReference type="Gene3D" id="1.10.441.10">
    <property type="entry name" value="Phosphomannose Isomerase, domain 2"/>
    <property type="match status" value="1"/>
</dbReference>
<dbReference type="EMBL" id="CP095045">
    <property type="protein sequence ID" value="UOQ57723.1"/>
    <property type="molecule type" value="Genomic_DNA"/>
</dbReference>
<dbReference type="PANTHER" id="PTHR10309">
    <property type="entry name" value="MANNOSE-6-PHOSPHATE ISOMERASE"/>
    <property type="match status" value="1"/>
</dbReference>
<dbReference type="SUPFAM" id="SSF51182">
    <property type="entry name" value="RmlC-like cupins"/>
    <property type="match status" value="1"/>
</dbReference>
<comment type="catalytic activity">
    <reaction evidence="1">
        <text>D-mannose 6-phosphate = D-fructose 6-phosphate</text>
        <dbReference type="Rhea" id="RHEA:12356"/>
        <dbReference type="ChEBI" id="CHEBI:58735"/>
        <dbReference type="ChEBI" id="CHEBI:61527"/>
        <dbReference type="EC" id="5.3.1.8"/>
    </reaction>
</comment>
<dbReference type="InterPro" id="IPR011051">
    <property type="entry name" value="RmlC_Cupin_sf"/>
</dbReference>
<comment type="cofactor">
    <cofactor evidence="2">
        <name>Zn(2+)</name>
        <dbReference type="ChEBI" id="CHEBI:29105"/>
    </cofactor>
</comment>
<organism evidence="9 10">
    <name type="scientific">Leucobacter allii</name>
    <dbReference type="NCBI Taxonomy" id="2932247"/>
    <lineage>
        <taxon>Bacteria</taxon>
        <taxon>Bacillati</taxon>
        <taxon>Actinomycetota</taxon>
        <taxon>Actinomycetes</taxon>
        <taxon>Micrococcales</taxon>
        <taxon>Microbacteriaceae</taxon>
        <taxon>Leucobacter</taxon>
    </lineage>
</organism>
<dbReference type="CDD" id="cd07011">
    <property type="entry name" value="cupin_PMI_type_I_N"/>
    <property type="match status" value="1"/>
</dbReference>
<reference evidence="9 10" key="1">
    <citation type="submission" date="2022-04" db="EMBL/GenBank/DDBJ databases">
        <title>Leucobacter sp. isolated from rhizosphere of garlic.</title>
        <authorList>
            <person name="Won M."/>
            <person name="Lee C.-M."/>
            <person name="Woen H.-Y."/>
            <person name="Kwon S.-W."/>
        </authorList>
    </citation>
    <scope>NUCLEOTIDE SEQUENCE [LARGE SCALE GENOMIC DNA]</scope>
    <source>
        <strain evidence="9 10">H21R-40</strain>
    </source>
</reference>
<evidence type="ECO:0000259" key="8">
    <source>
        <dbReference type="Pfam" id="PF20511"/>
    </source>
</evidence>
<evidence type="ECO:0000313" key="9">
    <source>
        <dbReference type="EMBL" id="UOQ57723.1"/>
    </source>
</evidence>
<dbReference type="PANTHER" id="PTHR10309:SF0">
    <property type="entry name" value="MANNOSE-6-PHOSPHATE ISOMERASE"/>
    <property type="match status" value="1"/>
</dbReference>
<accession>A0ABY4FN65</accession>
<dbReference type="RefSeq" id="WP_244728567.1">
    <property type="nucleotide sequence ID" value="NZ_CP095045.1"/>
</dbReference>
<gene>
    <name evidence="9" type="primary">manA</name>
    <name evidence="9" type="ORF">MUN78_02430</name>
</gene>
<evidence type="ECO:0000256" key="2">
    <source>
        <dbReference type="ARBA" id="ARBA00001947"/>
    </source>
</evidence>
<evidence type="ECO:0000256" key="4">
    <source>
        <dbReference type="ARBA" id="ARBA00011956"/>
    </source>
</evidence>
<keyword evidence="5" id="KW-0479">Metal-binding</keyword>
<evidence type="ECO:0000313" key="10">
    <source>
        <dbReference type="Proteomes" id="UP000831786"/>
    </source>
</evidence>
<dbReference type="Pfam" id="PF20511">
    <property type="entry name" value="PMI_typeI_cat"/>
    <property type="match status" value="1"/>
</dbReference>
<dbReference type="PROSITE" id="PS00965">
    <property type="entry name" value="PMI_I_1"/>
    <property type="match status" value="1"/>
</dbReference>
<sequence>MLIFIENTPRVYAWGSTDAIPELLGRAPTGEPQAELWLGTHPAAPAQLAKASARPRTLLDLVAGDPERYGVDGGPLPFLLKVLGIGAPLSLQVHPDRAQAAAGFAAEEAAGIPRDAPERNYGDANHKPELLVALSEVTALSGFRPLPEVREDLRRLAEAARVSGDGAGAAELVAVAARLAGEDAEAVRRAFLDWAFGDDHAVGLALAALARIATGAEPAGAGPPEDAAPSDRLAALAALVAAHPGDPGILVALLLHHVRLAPGEAVFLRARQLHAYLGGIAVEVMASSDNVLRAGLTRKHVDIAELCRIVDAGDLVEPRLPAERLGPGLVAWRPDVPDFQLLRARLCDPEREDPAPRAAHGAAEAAAEVELAAEHPVVLVVSEGRVRVERVGGDATGLAEVATARRGQSLYVSAGEPIRLSGHGDVFLATVGDGYAGASGDEYTEPRAEPRDP</sequence>
<evidence type="ECO:0000256" key="6">
    <source>
        <dbReference type="ARBA" id="ARBA00022833"/>
    </source>
</evidence>
<name>A0ABY4FN65_9MICO</name>
<dbReference type="InterPro" id="IPR046457">
    <property type="entry name" value="PMI_typeI_cat"/>
</dbReference>
<dbReference type="InterPro" id="IPR018050">
    <property type="entry name" value="Pmannose_isomerase-type1_CS"/>
</dbReference>
<keyword evidence="10" id="KW-1185">Reference proteome</keyword>
<dbReference type="InterPro" id="IPR016305">
    <property type="entry name" value="Mannose-6-P_Isomerase"/>
</dbReference>
<evidence type="ECO:0000256" key="5">
    <source>
        <dbReference type="ARBA" id="ARBA00022723"/>
    </source>
</evidence>
<proteinExistence type="inferred from homology"/>
<dbReference type="NCBIfam" id="TIGR00218">
    <property type="entry name" value="manA"/>
    <property type="match status" value="1"/>
</dbReference>
<feature type="domain" description="Phosphomannose isomerase type I catalytic" evidence="8">
    <location>
        <begin position="5"/>
        <end position="146"/>
    </location>
</feature>
<dbReference type="EC" id="5.3.1.8" evidence="4"/>
<dbReference type="Proteomes" id="UP000831786">
    <property type="component" value="Chromosome"/>
</dbReference>
<dbReference type="Gene3D" id="2.60.120.10">
    <property type="entry name" value="Jelly Rolls"/>
    <property type="match status" value="2"/>
</dbReference>
<evidence type="ECO:0000256" key="7">
    <source>
        <dbReference type="ARBA" id="ARBA00023235"/>
    </source>
</evidence>
<dbReference type="InterPro" id="IPR014710">
    <property type="entry name" value="RmlC-like_jellyroll"/>
</dbReference>
<dbReference type="PIRSF" id="PIRSF001480">
    <property type="entry name" value="Mannose-6-phosphate_isomerase"/>
    <property type="match status" value="1"/>
</dbReference>
<evidence type="ECO:0000256" key="1">
    <source>
        <dbReference type="ARBA" id="ARBA00000757"/>
    </source>
</evidence>
<dbReference type="GO" id="GO:0004476">
    <property type="term" value="F:mannose-6-phosphate isomerase activity"/>
    <property type="evidence" value="ECO:0007669"/>
    <property type="project" value="UniProtKB-EC"/>
</dbReference>
<keyword evidence="7 9" id="KW-0413">Isomerase</keyword>
<dbReference type="InterPro" id="IPR001250">
    <property type="entry name" value="Man6P_Isoase-1"/>
</dbReference>
<comment type="similarity">
    <text evidence="3">Belongs to the mannose-6-phosphate isomerase type 1 family.</text>
</comment>